<keyword evidence="2" id="KW-0812">Transmembrane</keyword>
<evidence type="ECO:0000256" key="2">
    <source>
        <dbReference type="SAM" id="Phobius"/>
    </source>
</evidence>
<keyword evidence="2" id="KW-0472">Membrane</keyword>
<feature type="non-terminal residue" evidence="3">
    <location>
        <position position="73"/>
    </location>
</feature>
<reference evidence="3" key="1">
    <citation type="submission" date="2018-05" db="EMBL/GenBank/DDBJ databases">
        <authorList>
            <person name="Lanie J.A."/>
            <person name="Ng W.-L."/>
            <person name="Kazmierczak K.M."/>
            <person name="Andrzejewski T.M."/>
            <person name="Davidsen T.M."/>
            <person name="Wayne K.J."/>
            <person name="Tettelin H."/>
            <person name="Glass J.I."/>
            <person name="Rusch D."/>
            <person name="Podicherti R."/>
            <person name="Tsui H.-C.T."/>
            <person name="Winkler M.E."/>
        </authorList>
    </citation>
    <scope>NUCLEOTIDE SEQUENCE</scope>
</reference>
<protein>
    <submittedName>
        <fullName evidence="3">Uncharacterized protein</fullName>
    </submittedName>
</protein>
<gene>
    <name evidence="3" type="ORF">METZ01_LOCUS183597</name>
</gene>
<feature type="transmembrane region" description="Helical" evidence="2">
    <location>
        <begin position="37"/>
        <end position="59"/>
    </location>
</feature>
<proteinExistence type="predicted"/>
<evidence type="ECO:0000256" key="1">
    <source>
        <dbReference type="SAM" id="MobiDB-lite"/>
    </source>
</evidence>
<dbReference type="AlphaFoldDB" id="A0A382CZI8"/>
<organism evidence="3">
    <name type="scientific">marine metagenome</name>
    <dbReference type="NCBI Taxonomy" id="408172"/>
    <lineage>
        <taxon>unclassified sequences</taxon>
        <taxon>metagenomes</taxon>
        <taxon>ecological metagenomes</taxon>
    </lineage>
</organism>
<sequence length="73" mass="7974">MSSVEENNRIEPGVPETDRSSDVSAEPKQSLFEQYSALILGGSSVLIALIIWELCWWAGFIDPLFFSGPSAIA</sequence>
<name>A0A382CZI8_9ZZZZ</name>
<feature type="region of interest" description="Disordered" evidence="1">
    <location>
        <begin position="1"/>
        <end position="25"/>
    </location>
</feature>
<evidence type="ECO:0000313" key="3">
    <source>
        <dbReference type="EMBL" id="SVB30743.1"/>
    </source>
</evidence>
<accession>A0A382CZI8</accession>
<dbReference type="EMBL" id="UINC01036568">
    <property type="protein sequence ID" value="SVB30743.1"/>
    <property type="molecule type" value="Genomic_DNA"/>
</dbReference>
<keyword evidence="2" id="KW-1133">Transmembrane helix</keyword>